<evidence type="ECO:0000259" key="8">
    <source>
        <dbReference type="PROSITE" id="PS51384"/>
    </source>
</evidence>
<evidence type="ECO:0000256" key="5">
    <source>
        <dbReference type="ARBA" id="ARBA00023002"/>
    </source>
</evidence>
<dbReference type="PROSITE" id="PS51384">
    <property type="entry name" value="FAD_FR"/>
    <property type="match status" value="1"/>
</dbReference>
<keyword evidence="7" id="KW-1133">Transmembrane helix</keyword>
<dbReference type="VEuPathDB" id="PlasmoDB:PCYB_111300"/>
<dbReference type="InterPro" id="IPR001433">
    <property type="entry name" value="OxRdtase_FAD/NAD-bd"/>
</dbReference>
<comment type="cofactor">
    <cofactor evidence="1 6">
        <name>FAD</name>
        <dbReference type="ChEBI" id="CHEBI:57692"/>
    </cofactor>
</comment>
<dbReference type="Proteomes" id="UP000006319">
    <property type="component" value="Chromosome 11"/>
</dbReference>
<dbReference type="InterPro" id="IPR017938">
    <property type="entry name" value="Riboflavin_synthase-like_b-brl"/>
</dbReference>
<dbReference type="GO" id="GO:0016491">
    <property type="term" value="F:oxidoreductase activity"/>
    <property type="evidence" value="ECO:0007669"/>
    <property type="project" value="UniProtKB-KW"/>
</dbReference>
<keyword evidence="7" id="KW-0472">Membrane</keyword>
<dbReference type="SUPFAM" id="SSF63380">
    <property type="entry name" value="Riboflavin synthase domain-like"/>
    <property type="match status" value="1"/>
</dbReference>
<keyword evidence="7" id="KW-0812">Transmembrane</keyword>
<dbReference type="OMA" id="DRPKPEW"/>
<evidence type="ECO:0000313" key="10">
    <source>
        <dbReference type="Proteomes" id="UP000006319"/>
    </source>
</evidence>
<evidence type="ECO:0000313" key="9">
    <source>
        <dbReference type="EMBL" id="GAB67109.1"/>
    </source>
</evidence>
<feature type="domain" description="FAD-binding FR-type" evidence="8">
    <location>
        <begin position="80"/>
        <end position="207"/>
    </location>
</feature>
<dbReference type="PANTHER" id="PTHR19370">
    <property type="entry name" value="NADH-CYTOCHROME B5 REDUCTASE"/>
    <property type="match status" value="1"/>
</dbReference>
<dbReference type="PhylomeDB" id="K6UUK6"/>
<keyword evidence="4 6" id="KW-0274">FAD</keyword>
<evidence type="ECO:0000256" key="7">
    <source>
        <dbReference type="SAM" id="Phobius"/>
    </source>
</evidence>
<dbReference type="eggNOG" id="KOG0534">
    <property type="taxonomic scope" value="Eukaryota"/>
</dbReference>
<keyword evidence="5" id="KW-0560">Oxidoreductase</keyword>
<dbReference type="OrthoDB" id="432685at2759"/>
<evidence type="ECO:0000256" key="2">
    <source>
        <dbReference type="ARBA" id="ARBA00006105"/>
    </source>
</evidence>
<dbReference type="Pfam" id="PF00970">
    <property type="entry name" value="FAD_binding_6"/>
    <property type="match status" value="1"/>
</dbReference>
<dbReference type="InterPro" id="IPR039261">
    <property type="entry name" value="FNR_nucleotide-bd"/>
</dbReference>
<feature type="binding site" evidence="6">
    <location>
        <position position="181"/>
    </location>
    <ligand>
        <name>FAD</name>
        <dbReference type="ChEBI" id="CHEBI:57692"/>
    </ligand>
</feature>
<dbReference type="KEGG" id="pcy:PCYB_111300"/>
<feature type="binding site" evidence="6">
    <location>
        <position position="182"/>
    </location>
    <ligand>
        <name>FAD</name>
        <dbReference type="ChEBI" id="CHEBI:57692"/>
    </ligand>
</feature>
<dbReference type="Pfam" id="PF00175">
    <property type="entry name" value="NAD_binding_1"/>
    <property type="match status" value="1"/>
</dbReference>
<dbReference type="SUPFAM" id="SSF52343">
    <property type="entry name" value="Ferredoxin reductase-like, C-terminal NADP-linked domain"/>
    <property type="match status" value="1"/>
</dbReference>
<proteinExistence type="inferred from homology"/>
<evidence type="ECO:0000256" key="1">
    <source>
        <dbReference type="ARBA" id="ARBA00001974"/>
    </source>
</evidence>
<organism evidence="9 10">
    <name type="scientific">Plasmodium cynomolgi (strain B)</name>
    <dbReference type="NCBI Taxonomy" id="1120755"/>
    <lineage>
        <taxon>Eukaryota</taxon>
        <taxon>Sar</taxon>
        <taxon>Alveolata</taxon>
        <taxon>Apicomplexa</taxon>
        <taxon>Aconoidasida</taxon>
        <taxon>Haemosporida</taxon>
        <taxon>Plasmodiidae</taxon>
        <taxon>Plasmodium</taxon>
        <taxon>Plasmodium (Plasmodium)</taxon>
    </lineage>
</organism>
<dbReference type="GeneID" id="14693474"/>
<dbReference type="InterPro" id="IPR001834">
    <property type="entry name" value="CBR-like"/>
</dbReference>
<dbReference type="InterPro" id="IPR008333">
    <property type="entry name" value="Cbr1-like_FAD-bd_dom"/>
</dbReference>
<accession>K6UUK6</accession>
<reference evidence="9 10" key="1">
    <citation type="journal article" date="2012" name="Nat. Genet.">
        <title>Plasmodium cynomolgi genome sequences provide insight into Plasmodium vivax and the monkey malaria clade.</title>
        <authorList>
            <person name="Tachibana S."/>
            <person name="Sullivan S.A."/>
            <person name="Kawai S."/>
            <person name="Nakamura S."/>
            <person name="Kim H.R."/>
            <person name="Goto N."/>
            <person name="Arisue N."/>
            <person name="Palacpac N.M.Q."/>
            <person name="Honma H."/>
            <person name="Yagi M."/>
            <person name="Tougan T."/>
            <person name="Katakai Y."/>
            <person name="Kaneko O."/>
            <person name="Mita T."/>
            <person name="Kita K."/>
            <person name="Yasutomi Y."/>
            <person name="Sutton P.L."/>
            <person name="Shakhbatyan R."/>
            <person name="Horii T."/>
            <person name="Yasunaga T."/>
            <person name="Barnwell J.W."/>
            <person name="Escalante A.A."/>
            <person name="Carlton J.M."/>
            <person name="Tanabe K."/>
        </authorList>
    </citation>
    <scope>NUCLEOTIDE SEQUENCE [LARGE SCALE GENOMIC DNA]</scope>
    <source>
        <strain evidence="9 10">B</strain>
    </source>
</reference>
<dbReference type="Gene3D" id="2.40.30.10">
    <property type="entry name" value="Translation factors"/>
    <property type="match status" value="1"/>
</dbReference>
<feature type="binding site" evidence="6">
    <location>
        <position position="151"/>
    </location>
    <ligand>
        <name>FAD</name>
        <dbReference type="ChEBI" id="CHEBI:57692"/>
    </ligand>
</feature>
<feature type="binding site" evidence="6">
    <location>
        <position position="149"/>
    </location>
    <ligand>
        <name>FAD</name>
        <dbReference type="ChEBI" id="CHEBI:57692"/>
    </ligand>
</feature>
<evidence type="ECO:0000256" key="4">
    <source>
        <dbReference type="ARBA" id="ARBA00022827"/>
    </source>
</evidence>
<dbReference type="AlphaFoldDB" id="K6UUK6"/>
<evidence type="ECO:0000256" key="6">
    <source>
        <dbReference type="PIRSR" id="PIRSR601834-1"/>
    </source>
</evidence>
<dbReference type="CDD" id="cd06183">
    <property type="entry name" value="cyt_b5_reduct_like"/>
    <property type="match status" value="1"/>
</dbReference>
<dbReference type="InterPro" id="IPR017927">
    <property type="entry name" value="FAD-bd_FR_type"/>
</dbReference>
<keyword evidence="10" id="KW-1185">Reference proteome</keyword>
<protein>
    <submittedName>
        <fullName evidence="9">Oxidoreductase NAD-binding domain containing protein</fullName>
    </submittedName>
</protein>
<feature type="binding site" evidence="6">
    <location>
        <position position="183"/>
    </location>
    <ligand>
        <name>FAD</name>
        <dbReference type="ChEBI" id="CHEBI:57692"/>
    </ligand>
</feature>
<sequence length="365" mass="42240">MKQTLGEGLNFLSKNVVNIVILVMSISCVLLFVKKNKDGKKKAENLFELYMKANENEELKGGQEDGYGGGGSMQKAFLDEKSKMLKLNKIVKLTNTVRIFIFSYPWEYTDFGLGICKHIKFNGPNQQGKIKGKWNDREDREKDAKEIFRSYTPIYVDKKKKEVHFVIRIYSPDKQFVDGGKMSIHLDKMRNNEMVKIAGPFGVLDYKGSNQFSYLSKAVQIKRHIVMIAGGTGMTPFFRLIKHMLLFDVRKGEGEQPFVTLIYANRNEEEILLKEVFDEYERTFERFKAVYSIDQCLDPTKKDTFENVGYLTEDLLRKYILKYQKLDVQVDNSDTLILMCGPPPMTAFLKKILKEDIKMENVITL</sequence>
<dbReference type="EMBL" id="DF157103">
    <property type="protein sequence ID" value="GAB67109.1"/>
    <property type="molecule type" value="Genomic_DNA"/>
</dbReference>
<feature type="transmembrane region" description="Helical" evidence="7">
    <location>
        <begin position="15"/>
        <end position="33"/>
    </location>
</feature>
<evidence type="ECO:0000256" key="3">
    <source>
        <dbReference type="ARBA" id="ARBA00022630"/>
    </source>
</evidence>
<dbReference type="Gene3D" id="3.40.50.80">
    <property type="entry name" value="Nucleotide-binding domain of ferredoxin-NADP reductase (FNR) module"/>
    <property type="match status" value="1"/>
</dbReference>
<dbReference type="PROSITE" id="PS51257">
    <property type="entry name" value="PROKAR_LIPOPROTEIN"/>
    <property type="match status" value="1"/>
</dbReference>
<name>K6UUK6_PLACD</name>
<feature type="binding site" evidence="6">
    <location>
        <position position="235"/>
    </location>
    <ligand>
        <name>FAD</name>
        <dbReference type="ChEBI" id="CHEBI:57692"/>
    </ligand>
</feature>
<feature type="binding site" evidence="6">
    <location>
        <position position="166"/>
    </location>
    <ligand>
        <name>FAD</name>
        <dbReference type="ChEBI" id="CHEBI:57692"/>
    </ligand>
</feature>
<comment type="similarity">
    <text evidence="2">Belongs to the flavoprotein pyridine nucleotide cytochrome reductase family.</text>
</comment>
<dbReference type="RefSeq" id="XP_004223056.1">
    <property type="nucleotide sequence ID" value="XM_004223008.1"/>
</dbReference>
<gene>
    <name evidence="9" type="ORF">PCYB_111300</name>
</gene>
<dbReference type="PANTHER" id="PTHR19370:SF184">
    <property type="entry name" value="NADH-CYTOCHROME B5 REDUCTASE-LIKE"/>
    <property type="match status" value="1"/>
</dbReference>
<dbReference type="PRINTS" id="PR00406">
    <property type="entry name" value="CYTB5RDTASE"/>
</dbReference>
<keyword evidence="3 6" id="KW-0285">Flavoprotein</keyword>